<protein>
    <submittedName>
        <fullName evidence="2">Uncharacterized protein</fullName>
    </submittedName>
</protein>
<evidence type="ECO:0000313" key="3">
    <source>
        <dbReference type="Proteomes" id="UP000297910"/>
    </source>
</evidence>
<sequence length="124" mass="13744">MTACIFIIVRYDNNRNLPTKNSSPRAFQFLLCSITNLNTSTDDNADQQNKSPFLTDPGSKRIGHGKIAENGQIDASRNPMESENTGYICCTRRGRRIMTSRGGPARRGRPAGRSRSVRRGGSVR</sequence>
<proteinExistence type="predicted"/>
<dbReference type="EMBL" id="PQXI01000098">
    <property type="protein sequence ID" value="TGO24614.1"/>
    <property type="molecule type" value="Genomic_DNA"/>
</dbReference>
<organism evidence="2 3">
    <name type="scientific">Botrytis paeoniae</name>
    <dbReference type="NCBI Taxonomy" id="278948"/>
    <lineage>
        <taxon>Eukaryota</taxon>
        <taxon>Fungi</taxon>
        <taxon>Dikarya</taxon>
        <taxon>Ascomycota</taxon>
        <taxon>Pezizomycotina</taxon>
        <taxon>Leotiomycetes</taxon>
        <taxon>Helotiales</taxon>
        <taxon>Sclerotiniaceae</taxon>
        <taxon>Botrytis</taxon>
    </lineage>
</organism>
<reference evidence="2 3" key="1">
    <citation type="submission" date="2017-12" db="EMBL/GenBank/DDBJ databases">
        <title>Comparative genomics of Botrytis spp.</title>
        <authorList>
            <person name="Valero-Jimenez C.A."/>
            <person name="Tapia P."/>
            <person name="Veloso J."/>
            <person name="Silva-Moreno E."/>
            <person name="Staats M."/>
            <person name="Valdes J.H."/>
            <person name="Van Kan J.A.L."/>
        </authorList>
    </citation>
    <scope>NUCLEOTIDE SEQUENCE [LARGE SCALE GENOMIC DNA]</scope>
    <source>
        <strain evidence="2 3">Bp0003</strain>
    </source>
</reference>
<dbReference type="AlphaFoldDB" id="A0A4Z1FIE5"/>
<gene>
    <name evidence="2" type="ORF">BPAE_0098g00030</name>
</gene>
<name>A0A4Z1FIE5_9HELO</name>
<feature type="compositionally biased region" description="Polar residues" evidence="1">
    <location>
        <begin position="73"/>
        <end position="85"/>
    </location>
</feature>
<feature type="compositionally biased region" description="Polar residues" evidence="1">
    <location>
        <begin position="40"/>
        <end position="52"/>
    </location>
</feature>
<comment type="caution">
    <text evidence="2">The sequence shown here is derived from an EMBL/GenBank/DDBJ whole genome shotgun (WGS) entry which is preliminary data.</text>
</comment>
<evidence type="ECO:0000256" key="1">
    <source>
        <dbReference type="SAM" id="MobiDB-lite"/>
    </source>
</evidence>
<feature type="compositionally biased region" description="Basic residues" evidence="1">
    <location>
        <begin position="92"/>
        <end position="118"/>
    </location>
</feature>
<evidence type="ECO:0000313" key="2">
    <source>
        <dbReference type="EMBL" id="TGO24614.1"/>
    </source>
</evidence>
<keyword evidence="3" id="KW-1185">Reference proteome</keyword>
<accession>A0A4Z1FIE5</accession>
<feature type="region of interest" description="Disordered" evidence="1">
    <location>
        <begin position="40"/>
        <end position="124"/>
    </location>
</feature>
<dbReference type="Proteomes" id="UP000297910">
    <property type="component" value="Unassembled WGS sequence"/>
</dbReference>